<feature type="region of interest" description="Disordered" evidence="1">
    <location>
        <begin position="1"/>
        <end position="31"/>
    </location>
</feature>
<sequence length="297" mass="32717">DNSTLPQADTRTVPVPLEQPRATSPATAVSAARRQAIKPEDIRTFDGSADKLEFFLGQVNALVQSRQDPSWEAAIVDTLPLCLRDTAAQWYQLVSAQQRSQLNTAWAEWDTALRNAFQPDASEIRRIADDRKWDWPKESIAAYFYAKLSLLRSAYPTRLEHDLLHKIRLGLPALLQLDVRTHMSATATMDKLLVELCSLEGPWRTALCSGSRATACNKRTELQAGTFAQPPLQYSPVFAAPVSVSAGNAVERIPTQGAYANRAPPRSGLAANYAPANVAYINKDGVRTRAYKLPQSG</sequence>
<evidence type="ECO:0000256" key="1">
    <source>
        <dbReference type="SAM" id="MobiDB-lite"/>
    </source>
</evidence>
<feature type="non-terminal residue" evidence="2">
    <location>
        <position position="297"/>
    </location>
</feature>
<proteinExistence type="predicted"/>
<name>A0A077RBZ8_9BASI</name>
<organism evidence="2">
    <name type="scientific">Melanopsichium pennsylvanicum 4</name>
    <dbReference type="NCBI Taxonomy" id="1398559"/>
    <lineage>
        <taxon>Eukaryota</taxon>
        <taxon>Fungi</taxon>
        <taxon>Dikarya</taxon>
        <taxon>Basidiomycota</taxon>
        <taxon>Ustilaginomycotina</taxon>
        <taxon>Ustilaginomycetes</taxon>
        <taxon>Ustilaginales</taxon>
        <taxon>Ustilaginaceae</taxon>
        <taxon>Melanopsichium</taxon>
    </lineage>
</organism>
<evidence type="ECO:0008006" key="3">
    <source>
        <dbReference type="Google" id="ProtNLM"/>
    </source>
</evidence>
<dbReference type="EMBL" id="HG529818">
    <property type="protein sequence ID" value="CDI57103.1"/>
    <property type="molecule type" value="Genomic_DNA"/>
</dbReference>
<protein>
    <recommendedName>
        <fullName evidence="3">Retrotransposon gag domain-containing protein</fullName>
    </recommendedName>
</protein>
<evidence type="ECO:0000313" key="2">
    <source>
        <dbReference type="EMBL" id="CDI57103.1"/>
    </source>
</evidence>
<accession>A0A077RBZ8</accession>
<dbReference type="AlphaFoldDB" id="A0A077RBZ8"/>
<feature type="non-terminal residue" evidence="2">
    <location>
        <position position="1"/>
    </location>
</feature>
<feature type="compositionally biased region" description="Polar residues" evidence="1">
    <location>
        <begin position="1"/>
        <end position="10"/>
    </location>
</feature>
<reference evidence="2" key="1">
    <citation type="journal article" date="2014" name="Genome Biol. Evol.">
        <title>Gene Loss Rather Than Gene Gain Is Associated with a Host Jump from Monocots to Dicots in the Smut Fungus Melanopsichium pennsylvanicum.</title>
        <authorList>
            <person name="Sharma R."/>
            <person name="Mishra B."/>
            <person name="Runge F."/>
            <person name="Thines M."/>
        </authorList>
    </citation>
    <scope>NUCLEOTIDE SEQUENCE</scope>
    <source>
        <strain evidence="2">4</strain>
    </source>
</reference>